<gene>
    <name evidence="1" type="ORF">X975_18133</name>
</gene>
<dbReference type="EMBL" id="KK115594">
    <property type="protein sequence ID" value="KFM65494.1"/>
    <property type="molecule type" value="Genomic_DNA"/>
</dbReference>
<keyword evidence="2" id="KW-1185">Reference proteome</keyword>
<sequence>MFLGSRLHFKTITSTQNLEVHLCIHHNEEMLTQLCSTYRPSSEIETLSKQKCYIQTYLYSTKF</sequence>
<name>A0A087TK55_STEMI</name>
<accession>A0A087TK55</accession>
<reference evidence="1 2" key="1">
    <citation type="submission" date="2013-11" db="EMBL/GenBank/DDBJ databases">
        <title>Genome sequencing of Stegodyphus mimosarum.</title>
        <authorList>
            <person name="Bechsgaard J."/>
        </authorList>
    </citation>
    <scope>NUCLEOTIDE SEQUENCE [LARGE SCALE GENOMIC DNA]</scope>
</reference>
<evidence type="ECO:0000313" key="1">
    <source>
        <dbReference type="EMBL" id="KFM65494.1"/>
    </source>
</evidence>
<protein>
    <submittedName>
        <fullName evidence="1">Uncharacterized protein</fullName>
    </submittedName>
</protein>
<proteinExistence type="predicted"/>
<dbReference type="Proteomes" id="UP000054359">
    <property type="component" value="Unassembled WGS sequence"/>
</dbReference>
<dbReference type="AlphaFoldDB" id="A0A087TK55"/>
<organism evidence="1 2">
    <name type="scientific">Stegodyphus mimosarum</name>
    <name type="common">African social velvet spider</name>
    <dbReference type="NCBI Taxonomy" id="407821"/>
    <lineage>
        <taxon>Eukaryota</taxon>
        <taxon>Metazoa</taxon>
        <taxon>Ecdysozoa</taxon>
        <taxon>Arthropoda</taxon>
        <taxon>Chelicerata</taxon>
        <taxon>Arachnida</taxon>
        <taxon>Araneae</taxon>
        <taxon>Araneomorphae</taxon>
        <taxon>Entelegynae</taxon>
        <taxon>Eresoidea</taxon>
        <taxon>Eresidae</taxon>
        <taxon>Stegodyphus</taxon>
    </lineage>
</organism>
<evidence type="ECO:0000313" key="2">
    <source>
        <dbReference type="Proteomes" id="UP000054359"/>
    </source>
</evidence>
<feature type="non-terminal residue" evidence="1">
    <location>
        <position position="63"/>
    </location>
</feature>